<dbReference type="EMBL" id="JARKIK010000065">
    <property type="protein sequence ID" value="KAK8730190.1"/>
    <property type="molecule type" value="Genomic_DNA"/>
</dbReference>
<accession>A0AAW0WGU1</accession>
<reference evidence="3 4" key="1">
    <citation type="journal article" date="2024" name="BMC Genomics">
        <title>Genome assembly of redclaw crayfish (Cherax quadricarinatus) provides insights into its immune adaptation and hypoxia tolerance.</title>
        <authorList>
            <person name="Liu Z."/>
            <person name="Zheng J."/>
            <person name="Li H."/>
            <person name="Fang K."/>
            <person name="Wang S."/>
            <person name="He J."/>
            <person name="Zhou D."/>
            <person name="Weng S."/>
            <person name="Chi M."/>
            <person name="Gu Z."/>
            <person name="He J."/>
            <person name="Li F."/>
            <person name="Wang M."/>
        </authorList>
    </citation>
    <scope>NUCLEOTIDE SEQUENCE [LARGE SCALE GENOMIC DNA]</scope>
    <source>
        <strain evidence="3">ZL_2023a</strain>
    </source>
</reference>
<protein>
    <recommendedName>
        <fullName evidence="2">Calcium-activated chloride channel N-terminal domain-containing protein</fullName>
    </recommendedName>
</protein>
<evidence type="ECO:0000313" key="3">
    <source>
        <dbReference type="EMBL" id="KAK8730190.1"/>
    </source>
</evidence>
<gene>
    <name evidence="3" type="ORF">OTU49_008135</name>
</gene>
<dbReference type="Pfam" id="PF08434">
    <property type="entry name" value="CLCA"/>
    <property type="match status" value="1"/>
</dbReference>
<proteinExistence type="predicted"/>
<dbReference type="AlphaFoldDB" id="A0AAW0WGU1"/>
<dbReference type="Proteomes" id="UP001445076">
    <property type="component" value="Unassembled WGS sequence"/>
</dbReference>
<dbReference type="InterPro" id="IPR013642">
    <property type="entry name" value="CLCA_N"/>
</dbReference>
<evidence type="ECO:0000259" key="2">
    <source>
        <dbReference type="Pfam" id="PF08434"/>
    </source>
</evidence>
<evidence type="ECO:0000256" key="1">
    <source>
        <dbReference type="SAM" id="SignalP"/>
    </source>
</evidence>
<organism evidence="3 4">
    <name type="scientific">Cherax quadricarinatus</name>
    <name type="common">Australian red claw crayfish</name>
    <dbReference type="NCBI Taxonomy" id="27406"/>
    <lineage>
        <taxon>Eukaryota</taxon>
        <taxon>Metazoa</taxon>
        <taxon>Ecdysozoa</taxon>
        <taxon>Arthropoda</taxon>
        <taxon>Crustacea</taxon>
        <taxon>Multicrustacea</taxon>
        <taxon>Malacostraca</taxon>
        <taxon>Eumalacostraca</taxon>
        <taxon>Eucarida</taxon>
        <taxon>Decapoda</taxon>
        <taxon>Pleocyemata</taxon>
        <taxon>Astacidea</taxon>
        <taxon>Parastacoidea</taxon>
        <taxon>Parastacidae</taxon>
        <taxon>Cherax</taxon>
    </lineage>
</organism>
<name>A0AAW0WGU1_CHEQU</name>
<keyword evidence="1" id="KW-0732">Signal</keyword>
<feature type="domain" description="Calcium-activated chloride channel N-terminal" evidence="2">
    <location>
        <begin position="34"/>
        <end position="291"/>
    </location>
</feature>
<sequence>MRWWQLYLVATIILAEVTCSVSISRLLGTTTASVNDDPYSNLVLRMRPGLEDCDIILDNTKKILEAASQVLYIATEDKLFFKDVTILIPSALLSLCRLQDNNIPQVTKMPKVAIILGEDDPVFGGEPWTQQTQGCGKPGDFLYLPHAFLRSDNASSLYSKRGKRVVHEWAKVRWGVFEEYGIAEDQVFPLDSAQTASNTDNSSNWLPNYCANADLHGEFRQQCEFPSCSFILEEEQNATSSLLALYTPASVTSFCDSDTHKSLLPNKHNAQCGGQSVTTVLQYHHDFQRTSVCHRLHVHVISLVLHS</sequence>
<feature type="signal peptide" evidence="1">
    <location>
        <begin position="1"/>
        <end position="19"/>
    </location>
</feature>
<keyword evidence="4" id="KW-1185">Reference proteome</keyword>
<comment type="caution">
    <text evidence="3">The sequence shown here is derived from an EMBL/GenBank/DDBJ whole genome shotgun (WGS) entry which is preliminary data.</text>
</comment>
<feature type="chain" id="PRO_5043362537" description="Calcium-activated chloride channel N-terminal domain-containing protein" evidence="1">
    <location>
        <begin position="20"/>
        <end position="307"/>
    </location>
</feature>
<evidence type="ECO:0000313" key="4">
    <source>
        <dbReference type="Proteomes" id="UP001445076"/>
    </source>
</evidence>